<dbReference type="Gene3D" id="2.40.10.10">
    <property type="entry name" value="Trypsin-like serine proteases"/>
    <property type="match status" value="1"/>
</dbReference>
<protein>
    <submittedName>
        <fullName evidence="2">NACHT domain-containing protein</fullName>
    </submittedName>
</protein>
<dbReference type="Proteomes" id="UP001431429">
    <property type="component" value="Unassembled WGS sequence"/>
</dbReference>
<dbReference type="InterPro" id="IPR043504">
    <property type="entry name" value="Peptidase_S1_PA_chymotrypsin"/>
</dbReference>
<evidence type="ECO:0000313" key="2">
    <source>
        <dbReference type="EMBL" id="MCM2394057.1"/>
    </source>
</evidence>
<accession>A0ABT0UZQ1</accession>
<evidence type="ECO:0000313" key="3">
    <source>
        <dbReference type="Proteomes" id="UP001431429"/>
    </source>
</evidence>
<dbReference type="InterPro" id="IPR027417">
    <property type="entry name" value="P-loop_NTPase"/>
</dbReference>
<evidence type="ECO:0000259" key="1">
    <source>
        <dbReference type="PROSITE" id="PS50837"/>
    </source>
</evidence>
<dbReference type="SUPFAM" id="SSF50494">
    <property type="entry name" value="Trypsin-like serine proteases"/>
    <property type="match status" value="1"/>
</dbReference>
<proteinExistence type="predicted"/>
<dbReference type="EMBL" id="JAMQAW010000098">
    <property type="protein sequence ID" value="MCM2394057.1"/>
    <property type="molecule type" value="Genomic_DNA"/>
</dbReference>
<gene>
    <name evidence="2" type="ORF">NBG84_38290</name>
</gene>
<dbReference type="RefSeq" id="WP_250924338.1">
    <property type="nucleotide sequence ID" value="NZ_JAMQAW010000098.1"/>
</dbReference>
<keyword evidence="3" id="KW-1185">Reference proteome</keyword>
<dbReference type="PROSITE" id="PS50837">
    <property type="entry name" value="NACHT"/>
    <property type="match status" value="1"/>
</dbReference>
<feature type="domain" description="NACHT" evidence="1">
    <location>
        <begin position="328"/>
        <end position="673"/>
    </location>
</feature>
<dbReference type="PANTHER" id="PTHR46844">
    <property type="entry name" value="SLR5058 PROTEIN"/>
    <property type="match status" value="1"/>
</dbReference>
<dbReference type="Gene3D" id="3.40.50.300">
    <property type="entry name" value="P-loop containing nucleotide triphosphate hydrolases"/>
    <property type="match status" value="1"/>
</dbReference>
<name>A0ABT0UZQ1_9ACTN</name>
<reference evidence="2" key="1">
    <citation type="submission" date="2022-06" db="EMBL/GenBank/DDBJ databases">
        <title>Genome public.</title>
        <authorList>
            <person name="Sun Q."/>
        </authorList>
    </citation>
    <scope>NUCLEOTIDE SEQUENCE</scope>
    <source>
        <strain evidence="2">CWNU-1</strain>
    </source>
</reference>
<sequence length="1102" mass="120828">MKSSSVARVVAVHGQQQGSGVLLGPRTILTCAHVVGSDQVAVAHPTREGRVSCTTLWTGDRHLIDAAILIADRDIIPADQLGRLRWARLTRDDALEGCQTIGFPGQQRHRRNHLDFGQYTGRVLPVAGRLRGALTFWLDHSPGLPDERSPLAGLSGAPLFAGSVLLGIVSKVRGTAGHQHLEAVPAEAIQQTLRRTSLTELFSTRGTGPVTPGDGASVPAVWWPTPAEKSLAAALALPPLERLTSFHSRDSAFEEGYADALRAQYRKTEVFGIDELGISEASWDLDTAYLSLEATEVESAEEPRPGSPIDTLSPARPQRVENLLSRHRHTLLRGEAGAGKTTLVWWLAAHAAGGTLPTELDELNGLVPFVIPMRSLQARGGGFPTLDELAQVAELPIGQAPHGWVERVLESGRALILVDGLDELPQAQRHRARSWLTLLLARHDNSRCLATVRPGAVEARWLTSEGFADLLLLPMSDEDIDAFVIAWHQAACLEYTPLDRMRADVEAGRLHELRQRLRREFANNRVLRDLARTPLLCAVICALHRKRKGTLPHTRWELYKATLDMLLGKRDSGRGIEAPEGLTIGVEENKLLLQHIAVWLVRNGQTQLTLEKAVTQIELATRSMRHVRDQGSPERILTHLLNRSGLLQQRTGDVIQFIHRTFQDYLAAKEFSDTDSVSELLRHAHDEQWQDVIRLAVGHLDRSRVDELVRGLIERGDRAADESDRRSLHLLAGYCASSAVFLNHHILAASEQRIRALMPPENFQQVHALASLGAYVLPLLPGPARNPAISKAVIETIAAVGEEAGLDRLLEFTQDPHPQVRHALVDAWSSLPAETYARRVLSRTDLADITLTVTTKEQLQALEHCGPCTDVFVRGPHSAADLETCLPRTGLTRLDVVSNSAVADLSFVRSRAPIDRLTLLGCSQLSDLGELAERSFTDVGLGGGELALPGPYPRIGLLYVYEESAMDYAALAQWNTVEGLSLQPPQRMSSLVRAIEGMTALRRLTIFQLELLDLDAADTAPRITSLTLSALDRHLNTSALARVFPALNRLMLSVHGVREYAIDLTPLQQLPGLTIGITANGVRLQITGAEPFEGRLKVVTGQ</sequence>
<dbReference type="SUPFAM" id="SSF52540">
    <property type="entry name" value="P-loop containing nucleoside triphosphate hydrolases"/>
    <property type="match status" value="1"/>
</dbReference>
<dbReference type="PANTHER" id="PTHR46844:SF1">
    <property type="entry name" value="SLR5058 PROTEIN"/>
    <property type="match status" value="1"/>
</dbReference>
<dbReference type="InterPro" id="IPR009003">
    <property type="entry name" value="Peptidase_S1_PA"/>
</dbReference>
<dbReference type="InterPro" id="IPR028301">
    <property type="entry name" value="V8_his_AS"/>
</dbReference>
<dbReference type="InterPro" id="IPR007111">
    <property type="entry name" value="NACHT_NTPase"/>
</dbReference>
<dbReference type="PROSITE" id="PS00672">
    <property type="entry name" value="V8_HIS"/>
    <property type="match status" value="1"/>
</dbReference>
<organism evidence="2 3">
    <name type="scientific">Streptomyces albipurpureus</name>
    <dbReference type="NCBI Taxonomy" id="2897419"/>
    <lineage>
        <taxon>Bacteria</taxon>
        <taxon>Bacillati</taxon>
        <taxon>Actinomycetota</taxon>
        <taxon>Actinomycetes</taxon>
        <taxon>Kitasatosporales</taxon>
        <taxon>Streptomycetaceae</taxon>
        <taxon>Streptomyces</taxon>
    </lineage>
</organism>
<comment type="caution">
    <text evidence="2">The sequence shown here is derived from an EMBL/GenBank/DDBJ whole genome shotgun (WGS) entry which is preliminary data.</text>
</comment>
<dbReference type="Pfam" id="PF05729">
    <property type="entry name" value="NACHT"/>
    <property type="match status" value="1"/>
</dbReference>